<evidence type="ECO:0000256" key="4">
    <source>
        <dbReference type="ARBA" id="ARBA00022692"/>
    </source>
</evidence>
<feature type="transmembrane region" description="Helical" evidence="7">
    <location>
        <begin position="65"/>
        <end position="83"/>
    </location>
</feature>
<keyword evidence="6 7" id="KW-0472">Membrane</keyword>
<feature type="transmembrane region" description="Helical" evidence="7">
    <location>
        <begin position="163"/>
        <end position="186"/>
    </location>
</feature>
<feature type="transmembrane region" description="Helical" evidence="7">
    <location>
        <begin position="257"/>
        <end position="278"/>
    </location>
</feature>
<keyword evidence="5 7" id="KW-1133">Transmembrane helix</keyword>
<dbReference type="Gene3D" id="1.20.1250.20">
    <property type="entry name" value="MFS general substrate transporter like domains"/>
    <property type="match status" value="1"/>
</dbReference>
<dbReference type="SUPFAM" id="SSF103473">
    <property type="entry name" value="MFS general substrate transporter"/>
    <property type="match status" value="1"/>
</dbReference>
<name>A0ABP0MWQ1_9DINO</name>
<dbReference type="InterPro" id="IPR039309">
    <property type="entry name" value="BT1"/>
</dbReference>
<evidence type="ECO:0000256" key="3">
    <source>
        <dbReference type="ARBA" id="ARBA00022448"/>
    </source>
</evidence>
<evidence type="ECO:0000256" key="7">
    <source>
        <dbReference type="SAM" id="Phobius"/>
    </source>
</evidence>
<comment type="subcellular location">
    <subcellularLocation>
        <location evidence="1">Membrane</location>
        <topology evidence="1">Multi-pass membrane protein</topology>
    </subcellularLocation>
</comment>
<feature type="transmembrane region" description="Helical" evidence="7">
    <location>
        <begin position="285"/>
        <end position="307"/>
    </location>
</feature>
<dbReference type="PANTHER" id="PTHR31585">
    <property type="entry name" value="FOLATE-BIOPTERIN TRANSPORTER 1, CHLOROPLASTIC"/>
    <property type="match status" value="1"/>
</dbReference>
<feature type="transmembrane region" description="Helical" evidence="7">
    <location>
        <begin position="387"/>
        <end position="404"/>
    </location>
</feature>
<evidence type="ECO:0000256" key="5">
    <source>
        <dbReference type="ARBA" id="ARBA00022989"/>
    </source>
</evidence>
<evidence type="ECO:0000256" key="2">
    <source>
        <dbReference type="ARBA" id="ARBA00007015"/>
    </source>
</evidence>
<accession>A0ABP0MWQ1</accession>
<evidence type="ECO:0000313" key="9">
    <source>
        <dbReference type="Proteomes" id="UP001642464"/>
    </source>
</evidence>
<feature type="transmembrane region" description="Helical" evidence="7">
    <location>
        <begin position="323"/>
        <end position="344"/>
    </location>
</feature>
<protein>
    <submittedName>
        <fullName evidence="8">Uncharacterized protein</fullName>
    </submittedName>
</protein>
<feature type="transmembrane region" description="Helical" evidence="7">
    <location>
        <begin position="467"/>
        <end position="489"/>
    </location>
</feature>
<dbReference type="Pfam" id="PF03092">
    <property type="entry name" value="BT1"/>
    <property type="match status" value="1"/>
</dbReference>
<keyword evidence="4 7" id="KW-0812">Transmembrane</keyword>
<feature type="transmembrane region" description="Helical" evidence="7">
    <location>
        <begin position="26"/>
        <end position="45"/>
    </location>
</feature>
<dbReference type="InterPro" id="IPR036259">
    <property type="entry name" value="MFS_trans_sf"/>
</dbReference>
<dbReference type="PANTHER" id="PTHR31585:SF0">
    <property type="entry name" value="FOLATE-BIOPTERIN TRANSPORTER 1, CHLOROPLASTIC"/>
    <property type="match status" value="1"/>
</dbReference>
<feature type="transmembrane region" description="Helical" evidence="7">
    <location>
        <begin position="232"/>
        <end position="251"/>
    </location>
</feature>
<organism evidence="8 9">
    <name type="scientific">Durusdinium trenchii</name>
    <dbReference type="NCBI Taxonomy" id="1381693"/>
    <lineage>
        <taxon>Eukaryota</taxon>
        <taxon>Sar</taxon>
        <taxon>Alveolata</taxon>
        <taxon>Dinophyceae</taxon>
        <taxon>Suessiales</taxon>
        <taxon>Symbiodiniaceae</taxon>
        <taxon>Durusdinium</taxon>
    </lineage>
</organism>
<feature type="transmembrane region" description="Helical" evidence="7">
    <location>
        <begin position="192"/>
        <end position="211"/>
    </location>
</feature>
<comment type="similarity">
    <text evidence="2">Belongs to the major facilitator superfamily. Folate-biopterin transporter (TC 2.A.71) family.</text>
</comment>
<dbReference type="Proteomes" id="UP001642464">
    <property type="component" value="Unassembled WGS sequence"/>
</dbReference>
<dbReference type="EMBL" id="CAXAMM010024669">
    <property type="protein sequence ID" value="CAK9055761.1"/>
    <property type="molecule type" value="Genomic_DNA"/>
</dbReference>
<feature type="transmembrane region" description="Helical" evidence="7">
    <location>
        <begin position="425"/>
        <end position="447"/>
    </location>
</feature>
<gene>
    <name evidence="8" type="ORF">SCF082_LOCUS30110</name>
</gene>
<evidence type="ECO:0000256" key="1">
    <source>
        <dbReference type="ARBA" id="ARBA00004141"/>
    </source>
</evidence>
<evidence type="ECO:0000256" key="6">
    <source>
        <dbReference type="ARBA" id="ARBA00023136"/>
    </source>
</evidence>
<proteinExistence type="inferred from homology"/>
<reference evidence="8 9" key="1">
    <citation type="submission" date="2024-02" db="EMBL/GenBank/DDBJ databases">
        <authorList>
            <person name="Chen Y."/>
            <person name="Shah S."/>
            <person name="Dougan E. K."/>
            <person name="Thang M."/>
            <person name="Chan C."/>
        </authorList>
    </citation>
    <scope>NUCLEOTIDE SEQUENCE [LARGE SCALE GENOMIC DNA]</scope>
</reference>
<keyword evidence="9" id="KW-1185">Reference proteome</keyword>
<comment type="caution">
    <text evidence="8">The sequence shown here is derived from an EMBL/GenBank/DDBJ whole genome shotgun (WGS) entry which is preliminary data.</text>
</comment>
<sequence>MDASGEDPPFSLAWLRSLRKEFGPNLLMVLFSVQHLIKGFVANLSGRATPYLFKSFHVPAQEVQIWKTCIFSPYILKPIFGLISDLLPIWGFHKGPYLFVASSGGVAAALALGLGINTASLAFLVVSLFLVELCICIGDLLTEALYARQMQDHPRLGQSLLTYVFAGMSAWSLLGNLSSGFMLSYLGAHGTFLALAPAIAPAVLTSAAVPEEAQSAEAVRAKRLAFWHQKEACALAFLLLSVSLLMSLTAITTKDPAVNALMALLAASLVIGSFSMVLSPVIAKFSVFTLVQTSLHLSVSAPAFYFLTDDEEEFPQGPHFSPLFYNSCLGCIGGMMTLVGLYSYNRFASMISYRRMIVASNLAFSLLHLTDMVLFSRLNVKLGIPDVFFAFGNQSLGVIIYQWLWMPQVALFSQLCPKDMEATMFALVVSCHNLGVAVASATGAWLLAMLKCNPRGRPDESKEFQMLWLASGISSMLPLFSIFALFWLIPNVRPAEPIELRGDGTAGSLWNQWRSHHSELLEAC</sequence>
<evidence type="ECO:0000313" key="8">
    <source>
        <dbReference type="EMBL" id="CAK9055761.1"/>
    </source>
</evidence>
<keyword evidence="3" id="KW-0813">Transport</keyword>
<feature type="transmembrane region" description="Helical" evidence="7">
    <location>
        <begin position="356"/>
        <end position="375"/>
    </location>
</feature>